<keyword evidence="2" id="KW-1185">Reference proteome</keyword>
<reference evidence="1" key="1">
    <citation type="submission" date="2023-04" db="EMBL/GenBank/DDBJ databases">
        <title>Ambrosiozyma monospora NBRC 10751.</title>
        <authorList>
            <person name="Ichikawa N."/>
            <person name="Sato H."/>
            <person name="Tonouchi N."/>
        </authorList>
    </citation>
    <scope>NUCLEOTIDE SEQUENCE</scope>
    <source>
        <strain evidence="1">NBRC 10751</strain>
    </source>
</reference>
<organism evidence="1 2">
    <name type="scientific">Ambrosiozyma monospora</name>
    <name type="common">Yeast</name>
    <name type="synonym">Endomycopsis monosporus</name>
    <dbReference type="NCBI Taxonomy" id="43982"/>
    <lineage>
        <taxon>Eukaryota</taxon>
        <taxon>Fungi</taxon>
        <taxon>Dikarya</taxon>
        <taxon>Ascomycota</taxon>
        <taxon>Saccharomycotina</taxon>
        <taxon>Pichiomycetes</taxon>
        <taxon>Pichiales</taxon>
        <taxon>Pichiaceae</taxon>
        <taxon>Ambrosiozyma</taxon>
    </lineage>
</organism>
<proteinExistence type="predicted"/>
<name>A0ACB5T7F2_AMBMO</name>
<sequence length="266" mass="30188">MTTSKYLNKYTTISNHLEKPDIDYRQYELIKLQNNLVALLIHDPATDKSAAALDVNVGAFNDPKNLPGLAHFCEHLLFMGTEKYPSENDYSSYLSKNSGSSNAFTAALHTNYYFEVSNQAFEGALDRFAQFFISPLFNPSCKDREINAVDSENKKNLQNDNWRLYQLSKSTTNPQHPYHGFSTGNKITLGEKPLADGLDVRDELLKFHDQFYSANLMRLVVVSNEPLETTKDWVVEKFSSIVDKNVSKPIFDANPFDSILIAHAWS</sequence>
<comment type="caution">
    <text evidence="1">The sequence shown here is derived from an EMBL/GenBank/DDBJ whole genome shotgun (WGS) entry which is preliminary data.</text>
</comment>
<dbReference type="EMBL" id="BSXS01004486">
    <property type="protein sequence ID" value="GME83071.1"/>
    <property type="molecule type" value="Genomic_DNA"/>
</dbReference>
<evidence type="ECO:0000313" key="1">
    <source>
        <dbReference type="EMBL" id="GME83071.1"/>
    </source>
</evidence>
<evidence type="ECO:0000313" key="2">
    <source>
        <dbReference type="Proteomes" id="UP001165064"/>
    </source>
</evidence>
<gene>
    <name evidence="1" type="ORF">Amon02_000592900</name>
</gene>
<dbReference type="Proteomes" id="UP001165064">
    <property type="component" value="Unassembled WGS sequence"/>
</dbReference>
<protein>
    <submittedName>
        <fullName evidence="1">Unnamed protein product</fullName>
    </submittedName>
</protein>
<accession>A0ACB5T7F2</accession>